<feature type="compositionally biased region" description="Basic and acidic residues" evidence="1">
    <location>
        <begin position="56"/>
        <end position="81"/>
    </location>
</feature>
<protein>
    <submittedName>
        <fullName evidence="2">Uncharacterized protein</fullName>
    </submittedName>
</protein>
<dbReference type="Proteomes" id="UP000636960">
    <property type="component" value="Unassembled WGS sequence"/>
</dbReference>
<organism evidence="2 3">
    <name type="scientific">Paractinoplanes rishiriensis</name>
    <dbReference type="NCBI Taxonomy" id="1050105"/>
    <lineage>
        <taxon>Bacteria</taxon>
        <taxon>Bacillati</taxon>
        <taxon>Actinomycetota</taxon>
        <taxon>Actinomycetes</taxon>
        <taxon>Micromonosporales</taxon>
        <taxon>Micromonosporaceae</taxon>
        <taxon>Paractinoplanes</taxon>
    </lineage>
</organism>
<evidence type="ECO:0000313" key="3">
    <source>
        <dbReference type="Proteomes" id="UP000636960"/>
    </source>
</evidence>
<keyword evidence="3" id="KW-1185">Reference proteome</keyword>
<accession>A0A919JVT8</accession>
<dbReference type="RefSeq" id="WP_203780393.1">
    <property type="nucleotide sequence ID" value="NZ_BOMV01000008.1"/>
</dbReference>
<proteinExistence type="predicted"/>
<dbReference type="AlphaFoldDB" id="A0A919JVT8"/>
<evidence type="ECO:0000256" key="1">
    <source>
        <dbReference type="SAM" id="MobiDB-lite"/>
    </source>
</evidence>
<evidence type="ECO:0000313" key="2">
    <source>
        <dbReference type="EMBL" id="GIE94068.1"/>
    </source>
</evidence>
<feature type="region of interest" description="Disordered" evidence="1">
    <location>
        <begin position="55"/>
        <end position="81"/>
    </location>
</feature>
<comment type="caution">
    <text evidence="2">The sequence shown here is derived from an EMBL/GenBank/DDBJ whole genome shotgun (WGS) entry which is preliminary data.</text>
</comment>
<name>A0A919JVT8_9ACTN</name>
<sequence length="81" mass="8843">MLRNALFATASREPNANVGVVINNVYVEVEGVHFDPDRGCLVLVLDAEALQQAIGRGRDDESARKEQADAAEAVRSHPENR</sequence>
<reference evidence="2" key="1">
    <citation type="submission" date="2021-01" db="EMBL/GenBank/DDBJ databases">
        <title>Whole genome shotgun sequence of Actinoplanes rishiriensis NBRC 108556.</title>
        <authorList>
            <person name="Komaki H."/>
            <person name="Tamura T."/>
        </authorList>
    </citation>
    <scope>NUCLEOTIDE SEQUENCE</scope>
    <source>
        <strain evidence="2">NBRC 108556</strain>
    </source>
</reference>
<dbReference type="EMBL" id="BOMV01000008">
    <property type="protein sequence ID" value="GIE94068.1"/>
    <property type="molecule type" value="Genomic_DNA"/>
</dbReference>
<gene>
    <name evidence="2" type="ORF">Ari01nite_15330</name>
</gene>